<dbReference type="PANTHER" id="PTHR21162">
    <property type="entry name" value="P53 AND DNA DAMAGE-REGULATED PROTEIN"/>
    <property type="match status" value="1"/>
</dbReference>
<dbReference type="AlphaFoldDB" id="A0A7S1SWD1"/>
<dbReference type="GO" id="GO:0005737">
    <property type="term" value="C:cytoplasm"/>
    <property type="evidence" value="ECO:0007669"/>
    <property type="project" value="UniProtKB-SubCell"/>
</dbReference>
<gene>
    <name evidence="6" type="ORF">TCHU04912_LOCUS12376</name>
</gene>
<keyword evidence="4" id="KW-0175">Coiled coil</keyword>
<name>A0A7S1SWD1_9CHLO</name>
<sequence>MTTLEELRERLVEVETDGQRLLDIKAEIIMSDKERNSLREGARALKKQEGGQPERTLWPAAPGDGQRVWVMQHSGVAMGVSRERAAEIIQKRQAEEEERTQELREEQKQITARLNEKGGVTGIGDGLLKAMINLKDRP</sequence>
<keyword evidence="3" id="KW-0143">Chaperone</keyword>
<comment type="subcellular location">
    <subcellularLocation>
        <location evidence="1">Cytoplasm</location>
    </subcellularLocation>
</comment>
<dbReference type="InterPro" id="IPR030482">
    <property type="entry name" value="PDRG1"/>
</dbReference>
<keyword evidence="2" id="KW-0963">Cytoplasm</keyword>
<accession>A0A7S1SWD1</accession>
<evidence type="ECO:0000256" key="1">
    <source>
        <dbReference type="ARBA" id="ARBA00004496"/>
    </source>
</evidence>
<organism evidence="6">
    <name type="scientific">Tetraselmis chuii</name>
    <dbReference type="NCBI Taxonomy" id="63592"/>
    <lineage>
        <taxon>Eukaryota</taxon>
        <taxon>Viridiplantae</taxon>
        <taxon>Chlorophyta</taxon>
        <taxon>core chlorophytes</taxon>
        <taxon>Chlorodendrophyceae</taxon>
        <taxon>Chlorodendrales</taxon>
        <taxon>Chlorodendraceae</taxon>
        <taxon>Tetraselmis</taxon>
    </lineage>
</organism>
<evidence type="ECO:0008006" key="7">
    <source>
        <dbReference type="Google" id="ProtNLM"/>
    </source>
</evidence>
<evidence type="ECO:0000256" key="3">
    <source>
        <dbReference type="ARBA" id="ARBA00023186"/>
    </source>
</evidence>
<reference evidence="6" key="1">
    <citation type="submission" date="2021-01" db="EMBL/GenBank/DDBJ databases">
        <authorList>
            <person name="Corre E."/>
            <person name="Pelletier E."/>
            <person name="Niang G."/>
            <person name="Scheremetjew M."/>
            <person name="Finn R."/>
            <person name="Kale V."/>
            <person name="Holt S."/>
            <person name="Cochrane G."/>
            <person name="Meng A."/>
            <person name="Brown T."/>
            <person name="Cohen L."/>
        </authorList>
    </citation>
    <scope>NUCLEOTIDE SEQUENCE</scope>
    <source>
        <strain evidence="6">PLY429</strain>
    </source>
</reference>
<dbReference type="EMBL" id="HBGG01023799">
    <property type="protein sequence ID" value="CAD9210137.1"/>
    <property type="molecule type" value="Transcribed_RNA"/>
</dbReference>
<proteinExistence type="predicted"/>
<evidence type="ECO:0000256" key="5">
    <source>
        <dbReference type="SAM" id="MobiDB-lite"/>
    </source>
</evidence>
<evidence type="ECO:0000256" key="4">
    <source>
        <dbReference type="SAM" id="Coils"/>
    </source>
</evidence>
<evidence type="ECO:0000313" key="6">
    <source>
        <dbReference type="EMBL" id="CAD9210137.1"/>
    </source>
</evidence>
<feature type="region of interest" description="Disordered" evidence="5">
    <location>
        <begin position="39"/>
        <end position="63"/>
    </location>
</feature>
<feature type="coiled-coil region" evidence="4">
    <location>
        <begin position="85"/>
        <end position="113"/>
    </location>
</feature>
<dbReference type="PANTHER" id="PTHR21162:SF0">
    <property type="entry name" value="P53 AND DNA DAMAGE-REGULATED PROTEIN 1"/>
    <property type="match status" value="1"/>
</dbReference>
<evidence type="ECO:0000256" key="2">
    <source>
        <dbReference type="ARBA" id="ARBA00022490"/>
    </source>
</evidence>
<feature type="compositionally biased region" description="Basic and acidic residues" evidence="5">
    <location>
        <begin position="39"/>
        <end position="49"/>
    </location>
</feature>
<protein>
    <recommendedName>
        <fullName evidence="7">P53 and DNA damage-regulated protein 1</fullName>
    </recommendedName>
</protein>